<dbReference type="RefSeq" id="WP_399645356.1">
    <property type="nucleotide sequence ID" value="NZ_JBITYG010000002.1"/>
</dbReference>
<proteinExistence type="predicted"/>
<accession>A0ABW8C1L4</accession>
<organism evidence="2 3">
    <name type="scientific">Streptomyces fildesensis</name>
    <dbReference type="NCBI Taxonomy" id="375757"/>
    <lineage>
        <taxon>Bacteria</taxon>
        <taxon>Bacillati</taxon>
        <taxon>Actinomycetota</taxon>
        <taxon>Actinomycetes</taxon>
        <taxon>Kitasatosporales</taxon>
        <taxon>Streptomycetaceae</taxon>
        <taxon>Streptomyces</taxon>
    </lineage>
</organism>
<feature type="region of interest" description="Disordered" evidence="1">
    <location>
        <begin position="62"/>
        <end position="95"/>
    </location>
</feature>
<sequence length="213" mass="22234">MSKQPTVAQRRLITAADPNTGLLRGSQALLDALCGQGLAVKHPRAPHRCYLTPAGLALRTELLTPPPDSPADPPPEVETFAARTGDEPARPDDPRRAREVAVAWEGLLELRRVTNRGITDQPCPWERAHLVSAAALALEAAGCSPAVAGEGGYRVGPAQQPEAVSVEWTGGAAEPAALGTAACATALEQAGWQVTEHPDGAGGRFLLASPRRA</sequence>
<dbReference type="Proteomes" id="UP001614394">
    <property type="component" value="Unassembled WGS sequence"/>
</dbReference>
<evidence type="ECO:0008006" key="4">
    <source>
        <dbReference type="Google" id="ProtNLM"/>
    </source>
</evidence>
<comment type="caution">
    <text evidence="2">The sequence shown here is derived from an EMBL/GenBank/DDBJ whole genome shotgun (WGS) entry which is preliminary data.</text>
</comment>
<feature type="compositionally biased region" description="Basic and acidic residues" evidence="1">
    <location>
        <begin position="84"/>
        <end position="95"/>
    </location>
</feature>
<reference evidence="2 3" key="1">
    <citation type="submission" date="2024-10" db="EMBL/GenBank/DDBJ databases">
        <title>The Natural Products Discovery Center: Release of the First 8490 Sequenced Strains for Exploring Actinobacteria Biosynthetic Diversity.</title>
        <authorList>
            <person name="Kalkreuter E."/>
            <person name="Kautsar S.A."/>
            <person name="Yang D."/>
            <person name="Bader C.D."/>
            <person name="Teijaro C.N."/>
            <person name="Fluegel L."/>
            <person name="Davis C.M."/>
            <person name="Simpson J.R."/>
            <person name="Lauterbach L."/>
            <person name="Steele A.D."/>
            <person name="Gui C."/>
            <person name="Meng S."/>
            <person name="Li G."/>
            <person name="Viehrig K."/>
            <person name="Ye F."/>
            <person name="Su P."/>
            <person name="Kiefer A.F."/>
            <person name="Nichols A."/>
            <person name="Cepeda A.J."/>
            <person name="Yan W."/>
            <person name="Fan B."/>
            <person name="Jiang Y."/>
            <person name="Adhikari A."/>
            <person name="Zheng C.-J."/>
            <person name="Schuster L."/>
            <person name="Cowan T.M."/>
            <person name="Smanski M.J."/>
            <person name="Chevrette M.G."/>
            <person name="De Carvalho L.P.S."/>
            <person name="Shen B."/>
        </authorList>
    </citation>
    <scope>NUCLEOTIDE SEQUENCE [LARGE SCALE GENOMIC DNA]</scope>
    <source>
        <strain evidence="2 3">NPDC053399</strain>
    </source>
</reference>
<name>A0ABW8C1L4_9ACTN</name>
<feature type="compositionally biased region" description="Pro residues" evidence="1">
    <location>
        <begin position="64"/>
        <end position="76"/>
    </location>
</feature>
<evidence type="ECO:0000256" key="1">
    <source>
        <dbReference type="SAM" id="MobiDB-lite"/>
    </source>
</evidence>
<evidence type="ECO:0000313" key="2">
    <source>
        <dbReference type="EMBL" id="MFI9100312.1"/>
    </source>
</evidence>
<protein>
    <recommendedName>
        <fullName evidence="4">Regulatory protein</fullName>
    </recommendedName>
</protein>
<dbReference type="EMBL" id="JBITYG010000002">
    <property type="protein sequence ID" value="MFI9100312.1"/>
    <property type="molecule type" value="Genomic_DNA"/>
</dbReference>
<evidence type="ECO:0000313" key="3">
    <source>
        <dbReference type="Proteomes" id="UP001614394"/>
    </source>
</evidence>
<keyword evidence="3" id="KW-1185">Reference proteome</keyword>
<gene>
    <name evidence="2" type="ORF">ACIGXA_07285</name>
</gene>